<name>A0ABQ2BPV2_9BACL</name>
<evidence type="ECO:0000313" key="2">
    <source>
        <dbReference type="Proteomes" id="UP000615455"/>
    </source>
</evidence>
<reference evidence="2" key="1">
    <citation type="journal article" date="2019" name="Int. J. Syst. Evol. Microbiol.">
        <title>The Global Catalogue of Microorganisms (GCM) 10K type strain sequencing project: providing services to taxonomists for standard genome sequencing and annotation.</title>
        <authorList>
            <consortium name="The Broad Institute Genomics Platform"/>
            <consortium name="The Broad Institute Genome Sequencing Center for Infectious Disease"/>
            <person name="Wu L."/>
            <person name="Ma J."/>
        </authorList>
    </citation>
    <scope>NUCLEOTIDE SEQUENCE [LARGE SCALE GENOMIC DNA]</scope>
    <source>
        <strain evidence="2">CGMCC 1.15043</strain>
    </source>
</reference>
<accession>A0ABQ2BPV2</accession>
<dbReference type="EMBL" id="BMHE01000003">
    <property type="protein sequence ID" value="GGI44721.1"/>
    <property type="molecule type" value="Genomic_DNA"/>
</dbReference>
<sequence>MVSNRLALMLKNLVFNYFRLLTRANTVATDNNKIAKDHPIVGAKVVIPFPAILNNIDALARRQRNTTILFTIITSD</sequence>
<dbReference type="Proteomes" id="UP000615455">
    <property type="component" value="Unassembled WGS sequence"/>
</dbReference>
<gene>
    <name evidence="1" type="ORF">GCM10008018_08510</name>
</gene>
<comment type="caution">
    <text evidence="1">The sequence shown here is derived from an EMBL/GenBank/DDBJ whole genome shotgun (WGS) entry which is preliminary data.</text>
</comment>
<keyword evidence="2" id="KW-1185">Reference proteome</keyword>
<proteinExistence type="predicted"/>
<organism evidence="1 2">
    <name type="scientific">Paenibacillus marchantiophytorum</name>
    <dbReference type="NCBI Taxonomy" id="1619310"/>
    <lineage>
        <taxon>Bacteria</taxon>
        <taxon>Bacillati</taxon>
        <taxon>Bacillota</taxon>
        <taxon>Bacilli</taxon>
        <taxon>Bacillales</taxon>
        <taxon>Paenibacillaceae</taxon>
        <taxon>Paenibacillus</taxon>
    </lineage>
</organism>
<protein>
    <submittedName>
        <fullName evidence="1">Uncharacterized protein</fullName>
    </submittedName>
</protein>
<evidence type="ECO:0000313" key="1">
    <source>
        <dbReference type="EMBL" id="GGI44721.1"/>
    </source>
</evidence>